<sequence length="34" mass="4071">MHNQNIHVKDHEKSKTPRLSLVSKLEKRLKFKSI</sequence>
<name>A0A0A9B450_ARUDO</name>
<reference evidence="1" key="1">
    <citation type="submission" date="2014-09" db="EMBL/GenBank/DDBJ databases">
        <authorList>
            <person name="Magalhaes I.L.F."/>
            <person name="Oliveira U."/>
            <person name="Santos F.R."/>
            <person name="Vidigal T.H.D.A."/>
            <person name="Brescovit A.D."/>
            <person name="Santos A.J."/>
        </authorList>
    </citation>
    <scope>NUCLEOTIDE SEQUENCE</scope>
    <source>
        <tissue evidence="1">Shoot tissue taken approximately 20 cm above the soil surface</tissue>
    </source>
</reference>
<reference evidence="1" key="2">
    <citation type="journal article" date="2015" name="Data Brief">
        <title>Shoot transcriptome of the giant reed, Arundo donax.</title>
        <authorList>
            <person name="Barrero R.A."/>
            <person name="Guerrero F.D."/>
            <person name="Moolhuijzen P."/>
            <person name="Goolsby J.A."/>
            <person name="Tidwell J."/>
            <person name="Bellgard S.E."/>
            <person name="Bellgard M.I."/>
        </authorList>
    </citation>
    <scope>NUCLEOTIDE SEQUENCE</scope>
    <source>
        <tissue evidence="1">Shoot tissue taken approximately 20 cm above the soil surface</tissue>
    </source>
</reference>
<organism evidence="1">
    <name type="scientific">Arundo donax</name>
    <name type="common">Giant reed</name>
    <name type="synonym">Donax arundinaceus</name>
    <dbReference type="NCBI Taxonomy" id="35708"/>
    <lineage>
        <taxon>Eukaryota</taxon>
        <taxon>Viridiplantae</taxon>
        <taxon>Streptophyta</taxon>
        <taxon>Embryophyta</taxon>
        <taxon>Tracheophyta</taxon>
        <taxon>Spermatophyta</taxon>
        <taxon>Magnoliopsida</taxon>
        <taxon>Liliopsida</taxon>
        <taxon>Poales</taxon>
        <taxon>Poaceae</taxon>
        <taxon>PACMAD clade</taxon>
        <taxon>Arundinoideae</taxon>
        <taxon>Arundineae</taxon>
        <taxon>Arundo</taxon>
    </lineage>
</organism>
<dbReference type="EMBL" id="GBRH01239799">
    <property type="protein sequence ID" value="JAD58096.1"/>
    <property type="molecule type" value="Transcribed_RNA"/>
</dbReference>
<dbReference type="AlphaFoldDB" id="A0A0A9B450"/>
<proteinExistence type="predicted"/>
<protein>
    <submittedName>
        <fullName evidence="1">Uncharacterized protein</fullName>
    </submittedName>
</protein>
<accession>A0A0A9B450</accession>
<evidence type="ECO:0000313" key="1">
    <source>
        <dbReference type="EMBL" id="JAD58096.1"/>
    </source>
</evidence>